<proteinExistence type="predicted"/>
<sequence length="124" mass="13298">HCVAGVADKPPPTQHWVAGVADKPPPTQHWVAGVADKPPPTQHWVAGVADKPPPTQYNLVAQVIILRITIKLQFSFPLQALLQPAISVSGATSGITQPVKGCHVAPWHLAYQPRSCLPHVKFCA</sequence>
<dbReference type="EMBL" id="JARKIK010000001">
    <property type="protein sequence ID" value="KAK8753861.1"/>
    <property type="molecule type" value="Genomic_DNA"/>
</dbReference>
<gene>
    <name evidence="1" type="ORF">OTU49_000001</name>
</gene>
<dbReference type="EMBL" id="JARKIK010000001">
    <property type="protein sequence ID" value="KAK8753862.1"/>
    <property type="molecule type" value="Genomic_DNA"/>
</dbReference>
<dbReference type="AlphaFoldDB" id="A0AAW0YQJ7"/>
<organism evidence="1 2">
    <name type="scientific">Cherax quadricarinatus</name>
    <name type="common">Australian red claw crayfish</name>
    <dbReference type="NCBI Taxonomy" id="27406"/>
    <lineage>
        <taxon>Eukaryota</taxon>
        <taxon>Metazoa</taxon>
        <taxon>Ecdysozoa</taxon>
        <taxon>Arthropoda</taxon>
        <taxon>Crustacea</taxon>
        <taxon>Multicrustacea</taxon>
        <taxon>Malacostraca</taxon>
        <taxon>Eumalacostraca</taxon>
        <taxon>Eucarida</taxon>
        <taxon>Decapoda</taxon>
        <taxon>Pleocyemata</taxon>
        <taxon>Astacidea</taxon>
        <taxon>Parastacoidea</taxon>
        <taxon>Parastacidae</taxon>
        <taxon>Cherax</taxon>
    </lineage>
</organism>
<dbReference type="Proteomes" id="UP001445076">
    <property type="component" value="Unassembled WGS sequence"/>
</dbReference>
<name>A0AAW0YQJ7_CHEQU</name>
<protein>
    <submittedName>
        <fullName evidence="1">Uncharacterized protein</fullName>
    </submittedName>
</protein>
<evidence type="ECO:0000313" key="2">
    <source>
        <dbReference type="Proteomes" id="UP001445076"/>
    </source>
</evidence>
<keyword evidence="2" id="KW-1185">Reference proteome</keyword>
<evidence type="ECO:0000313" key="1">
    <source>
        <dbReference type="EMBL" id="KAK8753863.1"/>
    </source>
</evidence>
<dbReference type="EMBL" id="JARKIK010000001">
    <property type="protein sequence ID" value="KAK8753863.1"/>
    <property type="molecule type" value="Genomic_DNA"/>
</dbReference>
<feature type="non-terminal residue" evidence="1">
    <location>
        <position position="1"/>
    </location>
</feature>
<accession>A0AAW0YQJ7</accession>
<comment type="caution">
    <text evidence="1">The sequence shown here is derived from an EMBL/GenBank/DDBJ whole genome shotgun (WGS) entry which is preliminary data.</text>
</comment>
<reference evidence="1" key="2">
    <citation type="submission" date="2024-01" db="EMBL/GenBank/DDBJ databases">
        <authorList>
            <person name="He J."/>
            <person name="Wang M."/>
            <person name="Zheng J."/>
            <person name="Liu Z."/>
        </authorList>
    </citation>
    <scope>NUCLEOTIDE SEQUENCE</scope>
    <source>
        <strain evidence="1">ZL_2023a</strain>
        <tissue evidence="1">Muscle</tissue>
    </source>
</reference>
<reference evidence="1 2" key="1">
    <citation type="journal article" date="2024" name="BMC Genomics">
        <title>Genome assembly of redclaw crayfish (Cherax quadricarinatus) provides insights into its immune adaptation and hypoxia tolerance.</title>
        <authorList>
            <person name="Liu Z."/>
            <person name="Zheng J."/>
            <person name="Li H."/>
            <person name="Fang K."/>
            <person name="Wang S."/>
            <person name="He J."/>
            <person name="Zhou D."/>
            <person name="Weng S."/>
            <person name="Chi M."/>
            <person name="Gu Z."/>
            <person name="He J."/>
            <person name="Li F."/>
            <person name="Wang M."/>
        </authorList>
    </citation>
    <scope>NUCLEOTIDE SEQUENCE [LARGE SCALE GENOMIC DNA]</scope>
    <source>
        <strain evidence="1">ZL_2023a</strain>
    </source>
</reference>